<evidence type="ECO:0000313" key="1">
    <source>
        <dbReference type="EMBL" id="MCM1992053.1"/>
    </source>
</evidence>
<dbReference type="Gene3D" id="2.60.40.2000">
    <property type="match status" value="1"/>
</dbReference>
<dbReference type="Pfam" id="PF07873">
    <property type="entry name" value="YabP"/>
    <property type="match status" value="1"/>
</dbReference>
<sequence>MDINREEKQEEMNCNLLLESRKKLQITGVIEVIRFNEEEILLNTKLGTLLIKGENLKMNKLDVQAGEVFIVGSIDSCVYSDKHKAKSNEGILAKLFK</sequence>
<evidence type="ECO:0000313" key="2">
    <source>
        <dbReference type="Proteomes" id="UP001056429"/>
    </source>
</evidence>
<name>A0A9J6P9A2_9CLOT</name>
<dbReference type="NCBIfam" id="TIGR02892">
    <property type="entry name" value="spore_yabP"/>
    <property type="match status" value="1"/>
</dbReference>
<dbReference type="EMBL" id="JAGSOJ010000005">
    <property type="protein sequence ID" value="MCM1992053.1"/>
    <property type="molecule type" value="Genomic_DNA"/>
</dbReference>
<dbReference type="RefSeq" id="WP_250861202.1">
    <property type="nucleotide sequence ID" value="NZ_JAGSOJ010000005.1"/>
</dbReference>
<proteinExistence type="predicted"/>
<gene>
    <name evidence="1" type="primary">yabP</name>
    <name evidence="1" type="ORF">KDK92_20180</name>
</gene>
<reference evidence="1" key="1">
    <citation type="journal article" date="2021" name="mSystems">
        <title>Bacteria and Archaea Synergistically Convert Glycine Betaine to Biogenic Methane in the Formosa Cold Seep of the South China Sea.</title>
        <authorList>
            <person name="Li L."/>
            <person name="Zhang W."/>
            <person name="Zhang S."/>
            <person name="Song L."/>
            <person name="Sun Q."/>
            <person name="Zhang H."/>
            <person name="Xiang H."/>
            <person name="Dong X."/>
        </authorList>
    </citation>
    <scope>NUCLEOTIDE SEQUENCE</scope>
    <source>
        <strain evidence="1">ZWT</strain>
    </source>
</reference>
<dbReference type="GO" id="GO:0030435">
    <property type="term" value="P:sporulation resulting in formation of a cellular spore"/>
    <property type="evidence" value="ECO:0007669"/>
    <property type="project" value="InterPro"/>
</dbReference>
<comment type="caution">
    <text evidence="1">The sequence shown here is derived from an EMBL/GenBank/DDBJ whole genome shotgun (WGS) entry which is preliminary data.</text>
</comment>
<dbReference type="PIRSF" id="PIRSF011576">
    <property type="entry name" value="YabP"/>
    <property type="match status" value="1"/>
</dbReference>
<dbReference type="InterPro" id="IPR038705">
    <property type="entry name" value="YabP_sf"/>
</dbReference>
<organism evidence="1 2">
    <name type="scientific">Oceanirhabdus seepicola</name>
    <dbReference type="NCBI Taxonomy" id="2828781"/>
    <lineage>
        <taxon>Bacteria</taxon>
        <taxon>Bacillati</taxon>
        <taxon>Bacillota</taxon>
        <taxon>Clostridia</taxon>
        <taxon>Eubacteriales</taxon>
        <taxon>Clostridiaceae</taxon>
        <taxon>Oceanirhabdus</taxon>
    </lineage>
</organism>
<accession>A0A9J6P9A2</accession>
<dbReference type="AlphaFoldDB" id="A0A9J6P9A2"/>
<dbReference type="InterPro" id="IPR012504">
    <property type="entry name" value="Spore_YabP"/>
</dbReference>
<reference evidence="1" key="2">
    <citation type="submission" date="2021-04" db="EMBL/GenBank/DDBJ databases">
        <authorList>
            <person name="Dong X."/>
        </authorList>
    </citation>
    <scope>NUCLEOTIDE SEQUENCE</scope>
    <source>
        <strain evidence="1">ZWT</strain>
    </source>
</reference>
<dbReference type="Proteomes" id="UP001056429">
    <property type="component" value="Unassembled WGS sequence"/>
</dbReference>
<protein>
    <submittedName>
        <fullName evidence="1">Sporulation protein YabP</fullName>
    </submittedName>
</protein>
<dbReference type="InterPro" id="IPR022476">
    <property type="entry name" value="Spore_YabP/YqfC"/>
</dbReference>
<keyword evidence="2" id="KW-1185">Reference proteome</keyword>